<evidence type="ECO:0000256" key="3">
    <source>
        <dbReference type="ARBA" id="ARBA00022729"/>
    </source>
</evidence>
<dbReference type="AlphaFoldDB" id="A0A158EFC7"/>
<evidence type="ECO:0000256" key="1">
    <source>
        <dbReference type="ARBA" id="ARBA00004418"/>
    </source>
</evidence>
<evidence type="ECO:0000313" key="5">
    <source>
        <dbReference type="Proteomes" id="UP000071859"/>
    </source>
</evidence>
<keyword evidence="3" id="KW-0732">Signal</keyword>
<accession>A0A158EFC7</accession>
<dbReference type="SUPFAM" id="SSF53850">
    <property type="entry name" value="Periplasmic binding protein-like II"/>
    <property type="match status" value="1"/>
</dbReference>
<organism evidence="4 5">
    <name type="scientific">Caballeronia calidae</name>
    <dbReference type="NCBI Taxonomy" id="1777139"/>
    <lineage>
        <taxon>Bacteria</taxon>
        <taxon>Pseudomonadati</taxon>
        <taxon>Pseudomonadota</taxon>
        <taxon>Betaproteobacteria</taxon>
        <taxon>Burkholderiales</taxon>
        <taxon>Burkholderiaceae</taxon>
        <taxon>Caballeronia</taxon>
    </lineage>
</organism>
<reference evidence="4" key="1">
    <citation type="submission" date="2016-01" db="EMBL/GenBank/DDBJ databases">
        <authorList>
            <person name="Peeters C."/>
        </authorList>
    </citation>
    <scope>NUCLEOTIDE SEQUENCE</scope>
    <source>
        <strain evidence="4">LMG 29321</strain>
    </source>
</reference>
<protein>
    <submittedName>
        <fullName evidence="4">NMT1/THI5 like protein</fullName>
    </submittedName>
</protein>
<dbReference type="GO" id="GO:0042597">
    <property type="term" value="C:periplasmic space"/>
    <property type="evidence" value="ECO:0007669"/>
    <property type="project" value="UniProtKB-SubCell"/>
</dbReference>
<evidence type="ECO:0000313" key="4">
    <source>
        <dbReference type="EMBL" id="SAL05589.1"/>
    </source>
</evidence>
<gene>
    <name evidence="4" type="ORF">AWB78_07586</name>
</gene>
<dbReference type="Proteomes" id="UP000071859">
    <property type="component" value="Unassembled WGS sequence"/>
</dbReference>
<name>A0A158EFC7_9BURK</name>
<comment type="caution">
    <text evidence="4">The sequence shown here is derived from an EMBL/GenBank/DDBJ whole genome shotgun (WGS) entry which is preliminary data.</text>
</comment>
<keyword evidence="5" id="KW-1185">Reference proteome</keyword>
<evidence type="ECO:0000256" key="2">
    <source>
        <dbReference type="ARBA" id="ARBA00010742"/>
    </source>
</evidence>
<proteinExistence type="inferred from homology"/>
<dbReference type="PANTHER" id="PTHR30024:SF47">
    <property type="entry name" value="TAURINE-BINDING PERIPLASMIC PROTEIN"/>
    <property type="match status" value="1"/>
</dbReference>
<comment type="subcellular location">
    <subcellularLocation>
        <location evidence="1">Periplasm</location>
    </subcellularLocation>
</comment>
<sequence length="281" mass="29928">MGLFEKHGLDVKIVPMDNASVASMGLLSGSVDFTAAGPSDVVIAQAKEQPVVVVANLYHGFSGVLVVRKTVAEKLRTSASAPVAERLKALDGLTIAAPSATATSLLTLQSSAQTAGSKPKYVYMSQPAMVTALKAGAIDGFIASSPFYASSVIEGSGVVWLNGPKGDFPAESMPPSTVTLNAKSQFIREHPDVIKRVNAAFEEFSSTVAQNPKQVRAAAARVFRDLDAKTLDLICETELASLNTRPFSLDDARREIAFVKSGMANNQMRRALNPQQLLYRE</sequence>
<dbReference type="Gene3D" id="3.40.190.10">
    <property type="entry name" value="Periplasmic binding protein-like II"/>
    <property type="match status" value="2"/>
</dbReference>
<dbReference type="OrthoDB" id="286202at2"/>
<dbReference type="PANTHER" id="PTHR30024">
    <property type="entry name" value="ALIPHATIC SULFONATES-BINDING PROTEIN-RELATED"/>
    <property type="match status" value="1"/>
</dbReference>
<dbReference type="EMBL" id="FCOX02000085">
    <property type="protein sequence ID" value="SAL05589.1"/>
    <property type="molecule type" value="Genomic_DNA"/>
</dbReference>
<dbReference type="Pfam" id="PF13379">
    <property type="entry name" value="NMT1_2"/>
    <property type="match status" value="1"/>
</dbReference>
<comment type="similarity">
    <text evidence="2">Belongs to the bacterial solute-binding protein SsuA/TauA family.</text>
</comment>